<dbReference type="OrthoDB" id="18577at2759"/>
<keyword evidence="9 12" id="KW-0472">Membrane</keyword>
<reference evidence="13 14" key="1">
    <citation type="journal article" date="2011" name="Proc. Natl. Acad. Sci. U.S.A.">
        <title>Evolutionary erosion of yeast sex chromosomes by mating-type switching accidents.</title>
        <authorList>
            <person name="Gordon J.L."/>
            <person name="Armisen D."/>
            <person name="Proux-Wera E."/>
            <person name="Oheigeartaigh S.S."/>
            <person name="Byrne K.P."/>
            <person name="Wolfe K.H."/>
        </authorList>
    </citation>
    <scope>NUCLEOTIDE SEQUENCE [LARGE SCALE GENOMIC DNA]</scope>
    <source>
        <strain evidence="14">ATCC 34711 / CBS 6284 / DSM 70876 / NBRC 10599 / NRRL Y-10934 / UCD 77-7</strain>
    </source>
</reference>
<dbReference type="GO" id="GO:0006121">
    <property type="term" value="P:mitochondrial electron transport, succinate to ubiquinone"/>
    <property type="evidence" value="ECO:0007669"/>
    <property type="project" value="TreeGrafter"/>
</dbReference>
<accession>I2H7N6</accession>
<proteinExistence type="inferred from homology"/>
<dbReference type="STRING" id="1071380.I2H7N6"/>
<protein>
    <recommendedName>
        <fullName evidence="12">Succinate dehydrogenase [ubiquinone] cytochrome b small subunit</fullName>
    </recommendedName>
</protein>
<dbReference type="GO" id="GO:0046872">
    <property type="term" value="F:metal ion binding"/>
    <property type="evidence" value="ECO:0007669"/>
    <property type="project" value="UniProtKB-KW"/>
</dbReference>
<dbReference type="FunCoup" id="I2H7N6">
    <property type="interactions" value="280"/>
</dbReference>
<evidence type="ECO:0000313" key="14">
    <source>
        <dbReference type="Proteomes" id="UP000002866"/>
    </source>
</evidence>
<evidence type="ECO:0000256" key="1">
    <source>
        <dbReference type="ARBA" id="ARBA00004448"/>
    </source>
</evidence>
<comment type="subcellular location">
    <subcellularLocation>
        <location evidence="1 12">Mitochondrion inner membrane</location>
        <topology evidence="1 12">Multi-pass membrane protein</topology>
    </subcellularLocation>
</comment>
<dbReference type="GO" id="GO:0020037">
    <property type="term" value="F:heme binding"/>
    <property type="evidence" value="ECO:0007669"/>
    <property type="project" value="TreeGrafter"/>
</dbReference>
<dbReference type="Proteomes" id="UP000002866">
    <property type="component" value="Chromosome 8"/>
</dbReference>
<keyword evidence="4" id="KW-0812">Transmembrane</keyword>
<sequence length="198" mass="21765">MSYLLPRTLCKQSVARSALSSTLLKTHTPLLSTSSLIKISSFHTTSPANFKIPLLPMQPQVPGGVIGDVNEAFIPQPVNKSTGSHHWFFERAVEISVLPLVTASLVTGGELGAVTDGLMAAAVLVHCGLELESSIEDYIPRRLYGNWHNYCIWMLYAGSLVSFYGIYQFEKNDVGFSKTIKALFTNNDSELIKKDAKE</sequence>
<keyword evidence="11" id="KW-0408">Iron</keyword>
<name>I2H7N6_HENB6</name>
<evidence type="ECO:0000256" key="7">
    <source>
        <dbReference type="ARBA" id="ARBA00022989"/>
    </source>
</evidence>
<dbReference type="GeneID" id="14497545"/>
<comment type="similarity">
    <text evidence="2 12">Belongs to the CybS family.</text>
</comment>
<evidence type="ECO:0000256" key="11">
    <source>
        <dbReference type="PIRSR" id="PIRSR607992-2"/>
    </source>
</evidence>
<dbReference type="KEGG" id="tbl:TBLA_0H01000"/>
<keyword evidence="7" id="KW-1133">Transmembrane helix</keyword>
<dbReference type="Pfam" id="PF05328">
    <property type="entry name" value="CybS"/>
    <property type="match status" value="1"/>
</dbReference>
<dbReference type="GO" id="GO:0005743">
    <property type="term" value="C:mitochondrial inner membrane"/>
    <property type="evidence" value="ECO:0007669"/>
    <property type="project" value="UniProtKB-SubCell"/>
</dbReference>
<dbReference type="AlphaFoldDB" id="I2H7N6"/>
<evidence type="ECO:0000256" key="2">
    <source>
        <dbReference type="ARBA" id="ARBA00007294"/>
    </source>
</evidence>
<organism evidence="13 14">
    <name type="scientific">Henningerozyma blattae (strain ATCC 34711 / CBS 6284 / DSM 70876 / NBRC 10599 / NRRL Y-10934 / UCD 77-7)</name>
    <name type="common">Yeast</name>
    <name type="synonym">Tetrapisispora blattae</name>
    <dbReference type="NCBI Taxonomy" id="1071380"/>
    <lineage>
        <taxon>Eukaryota</taxon>
        <taxon>Fungi</taxon>
        <taxon>Dikarya</taxon>
        <taxon>Ascomycota</taxon>
        <taxon>Saccharomycotina</taxon>
        <taxon>Saccharomycetes</taxon>
        <taxon>Saccharomycetales</taxon>
        <taxon>Saccharomycetaceae</taxon>
        <taxon>Henningerozyma</taxon>
    </lineage>
</organism>
<dbReference type="PANTHER" id="PTHR13337">
    <property type="entry name" value="SUCCINATE DEHYDROGENASE"/>
    <property type="match status" value="1"/>
</dbReference>
<gene>
    <name evidence="13" type="primary">TBLA0H01000</name>
    <name evidence="13" type="ORF">TBLA_0H01000</name>
</gene>
<keyword evidence="6 12" id="KW-0809">Transit peptide</keyword>
<evidence type="ECO:0000256" key="12">
    <source>
        <dbReference type="RuleBase" id="RU364031"/>
    </source>
</evidence>
<evidence type="ECO:0000313" key="13">
    <source>
        <dbReference type="EMBL" id="CCH62388.1"/>
    </source>
</evidence>
<keyword evidence="14" id="KW-1185">Reference proteome</keyword>
<evidence type="ECO:0000256" key="3">
    <source>
        <dbReference type="ARBA" id="ARBA00022448"/>
    </source>
</evidence>
<dbReference type="InterPro" id="IPR034804">
    <property type="entry name" value="SQR/QFR_C/D"/>
</dbReference>
<dbReference type="InParanoid" id="I2H7N6"/>
<dbReference type="CDD" id="cd03496">
    <property type="entry name" value="SQR_TypeC_CybS"/>
    <property type="match status" value="1"/>
</dbReference>
<keyword evidence="8 12" id="KW-0496">Mitochondrion</keyword>
<dbReference type="OMA" id="SEGSYHW"/>
<keyword evidence="11" id="KW-0479">Metal-binding</keyword>
<evidence type="ECO:0000256" key="5">
    <source>
        <dbReference type="ARBA" id="ARBA00022792"/>
    </source>
</evidence>
<dbReference type="GO" id="GO:0006099">
    <property type="term" value="P:tricarboxylic acid cycle"/>
    <property type="evidence" value="ECO:0007669"/>
    <property type="project" value="TreeGrafter"/>
</dbReference>
<evidence type="ECO:0000256" key="10">
    <source>
        <dbReference type="PIRSR" id="PIRSR607992-1"/>
    </source>
</evidence>
<dbReference type="GO" id="GO:0048039">
    <property type="term" value="F:ubiquinone binding"/>
    <property type="evidence" value="ECO:0007669"/>
    <property type="project" value="TreeGrafter"/>
</dbReference>
<dbReference type="RefSeq" id="XP_004181907.1">
    <property type="nucleotide sequence ID" value="XM_004181859.1"/>
</dbReference>
<keyword evidence="5 12" id="KW-0999">Mitochondrion inner membrane</keyword>
<evidence type="ECO:0000256" key="6">
    <source>
        <dbReference type="ARBA" id="ARBA00022946"/>
    </source>
</evidence>
<feature type="binding site" evidence="10">
    <location>
        <position position="138"/>
    </location>
    <ligand>
        <name>a ubiquinone</name>
        <dbReference type="ChEBI" id="CHEBI:16389"/>
        <note>ligand shared with IP/SDHB</note>
    </ligand>
</feature>
<evidence type="ECO:0000256" key="9">
    <source>
        <dbReference type="ARBA" id="ARBA00023136"/>
    </source>
</evidence>
<dbReference type="eggNOG" id="KOG4097">
    <property type="taxonomic scope" value="Eukaryota"/>
</dbReference>
<dbReference type="EMBL" id="HE806323">
    <property type="protein sequence ID" value="CCH62388.1"/>
    <property type="molecule type" value="Genomic_DNA"/>
</dbReference>
<dbReference type="PANTHER" id="PTHR13337:SF2">
    <property type="entry name" value="SUCCINATE DEHYDROGENASE [UBIQUINONE] CYTOCHROME B SMALL SUBUNIT, MITOCHONDRIAL"/>
    <property type="match status" value="1"/>
</dbReference>
<evidence type="ECO:0000256" key="8">
    <source>
        <dbReference type="ARBA" id="ARBA00023128"/>
    </source>
</evidence>
<dbReference type="InterPro" id="IPR007992">
    <property type="entry name" value="CybS"/>
</dbReference>
<feature type="binding site" description="axial binding residue" evidence="11">
    <location>
        <position position="126"/>
    </location>
    <ligand>
        <name>heme b</name>
        <dbReference type="ChEBI" id="CHEBI:60344"/>
        <note>ligand shared with SDHC</note>
    </ligand>
    <ligandPart>
        <name>Fe</name>
        <dbReference type="ChEBI" id="CHEBI:18248"/>
    </ligandPart>
</feature>
<dbReference type="HOGENOM" id="CLU_096618_0_1_1"/>
<evidence type="ECO:0000256" key="4">
    <source>
        <dbReference type="ARBA" id="ARBA00022692"/>
    </source>
</evidence>
<keyword evidence="3" id="KW-0813">Transport</keyword>
<dbReference type="Gene3D" id="1.20.1300.10">
    <property type="entry name" value="Fumarate reductase/succinate dehydrogenase, transmembrane subunit"/>
    <property type="match status" value="1"/>
</dbReference>